<protein>
    <submittedName>
        <fullName evidence="2">Uncharacterized protein</fullName>
    </submittedName>
</protein>
<evidence type="ECO:0000256" key="1">
    <source>
        <dbReference type="SAM" id="Phobius"/>
    </source>
</evidence>
<dbReference type="EMBL" id="KI297295">
    <property type="protein sequence ID" value="ESA00303.1"/>
    <property type="molecule type" value="Genomic_DNA"/>
</dbReference>
<dbReference type="VEuPathDB" id="FungiDB:RhiirFUN_010070"/>
<keyword evidence="1" id="KW-0812">Transmembrane</keyword>
<accession>U9T1U0</accession>
<dbReference type="AlphaFoldDB" id="U9T1U0"/>
<proteinExistence type="predicted"/>
<gene>
    <name evidence="2" type="ORF">GLOINDRAFT_338619</name>
</gene>
<keyword evidence="1" id="KW-1133">Transmembrane helix</keyword>
<organism evidence="2">
    <name type="scientific">Rhizophagus irregularis (strain DAOM 181602 / DAOM 197198 / MUCL 43194)</name>
    <name type="common">Arbuscular mycorrhizal fungus</name>
    <name type="synonym">Glomus intraradices</name>
    <dbReference type="NCBI Taxonomy" id="747089"/>
    <lineage>
        <taxon>Eukaryota</taxon>
        <taxon>Fungi</taxon>
        <taxon>Fungi incertae sedis</taxon>
        <taxon>Mucoromycota</taxon>
        <taxon>Glomeromycotina</taxon>
        <taxon>Glomeromycetes</taxon>
        <taxon>Glomerales</taxon>
        <taxon>Glomeraceae</taxon>
        <taxon>Rhizophagus</taxon>
    </lineage>
</organism>
<dbReference type="HOGENOM" id="CLU_1826330_0_0_1"/>
<reference evidence="2" key="1">
    <citation type="submission" date="2013-07" db="EMBL/GenBank/DDBJ databases">
        <title>The genome of an arbuscular mycorrhizal fungus provides insights into the evolution of the oldest plant symbiosis.</title>
        <authorList>
            <consortium name="DOE Joint Genome Institute"/>
            <person name="Tisserant E."/>
            <person name="Malbreil M."/>
            <person name="Kuo A."/>
            <person name="Kohler A."/>
            <person name="Symeonidi A."/>
            <person name="Balestrini R."/>
            <person name="Charron P."/>
            <person name="Duensing N."/>
            <person name="Frei-dit-Frey N."/>
            <person name="Gianinazzi-Pearson V."/>
            <person name="Gilbert B."/>
            <person name="Handa Y."/>
            <person name="Hijri M."/>
            <person name="Kaul R."/>
            <person name="Kawaguchi M."/>
            <person name="Krajinski F."/>
            <person name="Lammers P."/>
            <person name="Lapierre D."/>
            <person name="Masclaux F.G."/>
            <person name="Murat C."/>
            <person name="Morin E."/>
            <person name="Ndikumana S."/>
            <person name="Pagni M."/>
            <person name="Petitpierre D."/>
            <person name="Requena N."/>
            <person name="Rosikiewicz P."/>
            <person name="Riley R."/>
            <person name="Saito K."/>
            <person name="San Clemente H."/>
            <person name="Shapiro H."/>
            <person name="van Tuinen D."/>
            <person name="Becard G."/>
            <person name="Bonfante P."/>
            <person name="Paszkowski U."/>
            <person name="Shachar-Hill Y."/>
            <person name="Young J.P."/>
            <person name="Sanders I.R."/>
            <person name="Henrissat B."/>
            <person name="Rensing S.A."/>
            <person name="Grigoriev I.V."/>
            <person name="Corradi N."/>
            <person name="Roux C."/>
            <person name="Martin F."/>
        </authorList>
    </citation>
    <scope>NUCLEOTIDE SEQUENCE</scope>
    <source>
        <strain evidence="2">DAOM 197198</strain>
    </source>
</reference>
<feature type="transmembrane region" description="Helical" evidence="1">
    <location>
        <begin position="116"/>
        <end position="137"/>
    </location>
</feature>
<evidence type="ECO:0000313" key="2">
    <source>
        <dbReference type="EMBL" id="ESA00303.1"/>
    </source>
</evidence>
<sequence length="143" mass="16839">MQLLPMKEPKLPFVRKVNIVIKALDQTTFSTLTGYTNQMLLDLQKDDILNKVIGRDVIEIIRVFKFNKTSGRMELTGSNIGAFNIVPKELYMYTMILPHNHYSMLRHIEGRWFRDLAYFLIMIPMHIFLTYSLLIFLTNPKEL</sequence>
<name>U9T1U0_RHIID</name>
<keyword evidence="1" id="KW-0472">Membrane</keyword>